<keyword evidence="2" id="KW-1185">Reference proteome</keyword>
<evidence type="ECO:0000313" key="2">
    <source>
        <dbReference type="Proteomes" id="UP000244081"/>
    </source>
</evidence>
<name>A0A2T5VIF7_9HYPH</name>
<reference evidence="1 2" key="1">
    <citation type="submission" date="2018-04" db="EMBL/GenBank/DDBJ databases">
        <title>Genomic Encyclopedia of Archaeal and Bacterial Type Strains, Phase II (KMG-II): from individual species to whole genera.</title>
        <authorList>
            <person name="Goeker M."/>
        </authorList>
    </citation>
    <scope>NUCLEOTIDE SEQUENCE [LARGE SCALE GENOMIC DNA]</scope>
    <source>
        <strain evidence="1 2">DSM 23382</strain>
    </source>
</reference>
<sequence length="52" mass="5819">MNRTDSFKARRADDCAAAGVHAPIAFALFHDHARLPWRFHALLNVSNDILMG</sequence>
<organism evidence="1 2">
    <name type="scientific">Breoghania corrubedonensis</name>
    <dbReference type="NCBI Taxonomy" id="665038"/>
    <lineage>
        <taxon>Bacteria</taxon>
        <taxon>Pseudomonadati</taxon>
        <taxon>Pseudomonadota</taxon>
        <taxon>Alphaproteobacteria</taxon>
        <taxon>Hyphomicrobiales</taxon>
        <taxon>Stappiaceae</taxon>
        <taxon>Breoghania</taxon>
    </lineage>
</organism>
<accession>A0A2T5VIF7</accession>
<gene>
    <name evidence="1" type="ORF">C8N35_1011588</name>
</gene>
<dbReference type="Proteomes" id="UP000244081">
    <property type="component" value="Unassembled WGS sequence"/>
</dbReference>
<evidence type="ECO:0000313" key="1">
    <source>
        <dbReference type="EMBL" id="PTW63534.1"/>
    </source>
</evidence>
<comment type="caution">
    <text evidence="1">The sequence shown here is derived from an EMBL/GenBank/DDBJ whole genome shotgun (WGS) entry which is preliminary data.</text>
</comment>
<protein>
    <submittedName>
        <fullName evidence="1">Uncharacterized protein</fullName>
    </submittedName>
</protein>
<dbReference type="EMBL" id="QAYG01000001">
    <property type="protein sequence ID" value="PTW63534.1"/>
    <property type="molecule type" value="Genomic_DNA"/>
</dbReference>
<proteinExistence type="predicted"/>
<dbReference type="RefSeq" id="WP_170122037.1">
    <property type="nucleotide sequence ID" value="NZ_QAYG01000001.1"/>
</dbReference>
<dbReference type="AlphaFoldDB" id="A0A2T5VIF7"/>